<keyword evidence="2" id="KW-1185">Reference proteome</keyword>
<dbReference type="EMBL" id="ABCA03000034">
    <property type="protein sequence ID" value="EDS01611.1"/>
    <property type="molecule type" value="Genomic_DNA"/>
</dbReference>
<protein>
    <submittedName>
        <fullName evidence="1">Uncharacterized protein</fullName>
    </submittedName>
</protein>
<sequence>MDMNKIHKSVLAIIKFIANLENEQTSNELADVVHGVVAGTESADILMLILMVFLIRYDDKRIDQMADMTDNAEAFFVRKPDVPRADDDNTDGCEHENTVNQLVDVMCSYMRTFTGPNTIISCLRILRFCGVSQVELYRVLMTAAERDYSEVVRYITEQESFKDDTTADYGEDTLENPHYIKRVSASHAAVIAGLTCSKNVLDHITDCGEAFTREKAPLVLKDIMGAVRYITRDTDDGTFDIATYNIIPTPYTADANSIRYAEMAMTAIYNIAGYYGIDTKTFLLRNTDFFSYDNDYRNVRDGKIIVAHDNYAASDSAMLKAMCLERINLPLNDLSSILKLSDPYKYVNVYARNAEPYSVIVLSDWNALPCNMMPVNRSAFGGVKMLDYIAFLKVLADAAKVRLCLVLDMPYSKFSEKIEEELSDYYLIKYNDDAELTFGGAI</sequence>
<dbReference type="Proteomes" id="UP000005326">
    <property type="component" value="Unassembled WGS sequence"/>
</dbReference>
<evidence type="ECO:0000313" key="2">
    <source>
        <dbReference type="Proteomes" id="UP000005326"/>
    </source>
</evidence>
<reference evidence="1" key="2">
    <citation type="submission" date="2014-06" db="EMBL/GenBank/DDBJ databases">
        <title>Draft genome sequence of Eubacterium siraeum (DSM 15702).</title>
        <authorList>
            <person name="Sudarsanam P."/>
            <person name="Ley R."/>
            <person name="Guruge J."/>
            <person name="Turnbaugh P.J."/>
            <person name="Mahowald M."/>
            <person name="Liep D."/>
            <person name="Gordon J."/>
        </authorList>
    </citation>
    <scope>NUCLEOTIDE SEQUENCE</scope>
    <source>
        <strain evidence="1">DSM 15702</strain>
    </source>
</reference>
<dbReference type="AlphaFoldDB" id="B0ML37"/>
<accession>B0ML37</accession>
<reference evidence="1" key="1">
    <citation type="submission" date="2007-10" db="EMBL/GenBank/DDBJ databases">
        <authorList>
            <person name="Fulton L."/>
            <person name="Clifton S."/>
            <person name="Fulton B."/>
            <person name="Xu J."/>
            <person name="Minx P."/>
            <person name="Pepin K.H."/>
            <person name="Johnson M."/>
            <person name="Thiruvilangam P."/>
            <person name="Bhonagiri V."/>
            <person name="Nash W.E."/>
            <person name="Mardis E.R."/>
            <person name="Wilson R.K."/>
        </authorList>
    </citation>
    <scope>NUCLEOTIDE SEQUENCE [LARGE SCALE GENOMIC DNA]</scope>
    <source>
        <strain evidence="1">DSM 15702</strain>
    </source>
</reference>
<proteinExistence type="predicted"/>
<comment type="caution">
    <text evidence="1">The sequence shown here is derived from an EMBL/GenBank/DDBJ whole genome shotgun (WGS) entry which is preliminary data.</text>
</comment>
<organism evidence="1 2">
    <name type="scientific">[Eubacterium] siraeum DSM 15702</name>
    <dbReference type="NCBI Taxonomy" id="428128"/>
    <lineage>
        <taxon>Bacteria</taxon>
        <taxon>Bacillati</taxon>
        <taxon>Bacillota</taxon>
        <taxon>Clostridia</taxon>
        <taxon>Eubacteriales</taxon>
        <taxon>Oscillospiraceae</taxon>
        <taxon>Oscillospiraceae incertae sedis</taxon>
    </lineage>
</organism>
<gene>
    <name evidence="1" type="ORF">EUBSIR_00515</name>
</gene>
<name>B0ML37_9FIRM</name>
<evidence type="ECO:0000313" key="1">
    <source>
        <dbReference type="EMBL" id="EDS01611.1"/>
    </source>
</evidence>